<dbReference type="AlphaFoldDB" id="A0A248TJK5"/>
<evidence type="ECO:0000256" key="4">
    <source>
        <dbReference type="ARBA" id="ARBA00023163"/>
    </source>
</evidence>
<dbReference type="KEGG" id="bko:CKF48_13975"/>
<evidence type="ECO:0000313" key="8">
    <source>
        <dbReference type="Proteomes" id="UP000215137"/>
    </source>
</evidence>
<dbReference type="PANTHER" id="PTHR34294">
    <property type="entry name" value="TRANSCRIPTIONAL REGULATOR-RELATED"/>
    <property type="match status" value="1"/>
</dbReference>
<dbReference type="OrthoDB" id="9793820at2"/>
<dbReference type="PANTHER" id="PTHR34294:SF5">
    <property type="entry name" value="CENTRAL GLYCOLYTIC GENES REGULATOR"/>
    <property type="match status" value="1"/>
</dbReference>
<organism evidence="7 8">
    <name type="scientific">Cytobacillus kochii</name>
    <dbReference type="NCBI Taxonomy" id="859143"/>
    <lineage>
        <taxon>Bacteria</taxon>
        <taxon>Bacillati</taxon>
        <taxon>Bacillota</taxon>
        <taxon>Bacilli</taxon>
        <taxon>Bacillales</taxon>
        <taxon>Bacillaceae</taxon>
        <taxon>Cytobacillus</taxon>
    </lineage>
</organism>
<keyword evidence="4" id="KW-0804">Transcription</keyword>
<evidence type="ECO:0000259" key="5">
    <source>
        <dbReference type="Pfam" id="PF04198"/>
    </source>
</evidence>
<protein>
    <submittedName>
        <fullName evidence="7">Uncharacterized protein</fullName>
    </submittedName>
</protein>
<dbReference type="GO" id="GO:0030246">
    <property type="term" value="F:carbohydrate binding"/>
    <property type="evidence" value="ECO:0007669"/>
    <property type="project" value="InterPro"/>
</dbReference>
<name>A0A248TJK5_9BACI</name>
<dbReference type="Gene3D" id="1.10.10.10">
    <property type="entry name" value="Winged helix-like DNA-binding domain superfamily/Winged helix DNA-binding domain"/>
    <property type="match status" value="1"/>
</dbReference>
<feature type="domain" description="Sugar-binding" evidence="5">
    <location>
        <begin position="92"/>
        <end position="339"/>
    </location>
</feature>
<comment type="similarity">
    <text evidence="1">Belongs to the SorC transcriptional regulatory family.</text>
</comment>
<evidence type="ECO:0000313" key="7">
    <source>
        <dbReference type="EMBL" id="ASV68335.1"/>
    </source>
</evidence>
<keyword evidence="3" id="KW-0238">DNA-binding</keyword>
<dbReference type="InterPro" id="IPR007324">
    <property type="entry name" value="Sugar-bd_dom_put"/>
</dbReference>
<feature type="domain" description="CggR N-terminal DNA binding" evidence="6">
    <location>
        <begin position="18"/>
        <end position="88"/>
    </location>
</feature>
<dbReference type="InterPro" id="IPR048715">
    <property type="entry name" value="CggR_N"/>
</dbReference>
<evidence type="ECO:0000256" key="2">
    <source>
        <dbReference type="ARBA" id="ARBA00023015"/>
    </source>
</evidence>
<evidence type="ECO:0000256" key="3">
    <source>
        <dbReference type="ARBA" id="ARBA00023125"/>
    </source>
</evidence>
<reference evidence="7 8" key="1">
    <citation type="submission" date="2017-08" db="EMBL/GenBank/DDBJ databases">
        <title>Complete Genome Sequence of Bacillus kochii Oregon-R-modENCODE STRAIN BDGP4, isolated from Drosophila melanogaster gut.</title>
        <authorList>
            <person name="Wan K.H."/>
            <person name="Yu C."/>
            <person name="Park S."/>
            <person name="Hammonds A.S."/>
            <person name="Booth B.W."/>
            <person name="Celniker S.E."/>
        </authorList>
    </citation>
    <scope>NUCLEOTIDE SEQUENCE [LARGE SCALE GENOMIC DNA]</scope>
    <source>
        <strain evidence="7 8">BDGP4</strain>
    </source>
</reference>
<dbReference type="InterPro" id="IPR036390">
    <property type="entry name" value="WH_DNA-bd_sf"/>
</dbReference>
<sequence>MNKWMNVTQKVIPDLMEIMKRRYEILQQTSLMEPVGRRSLATKVGMTERVLRGELDFLREQGLIIVDAQGTKLSEAGKHLLVDLHEVIKEWSGLNDKEINLTKMLQIEKVLLTYGDTDKDETVKSELGKEVARLVQAIANGGMTIAVTGGSTISTVAEALRKQQHMADVLFVPARGGVGTDMRFQANTLAARMAEESGGTYQTLYVPDVVGEEMYQSIIKEPEIKQVLKVIKKANIVIHGIGNALEMAERRGTHKGNIKELTESGAIAEAFGYYFNEEGKVVHRLQTVGLQLEDLQHADYVIAVAGGSTKAKAIAAYMKQAPRQTILVTDEIVAEELLKTIN</sequence>
<dbReference type="RefSeq" id="WP_095371905.1">
    <property type="nucleotide sequence ID" value="NZ_CP022983.1"/>
</dbReference>
<dbReference type="Gene3D" id="3.40.50.1360">
    <property type="match status" value="1"/>
</dbReference>
<dbReference type="InterPro" id="IPR051054">
    <property type="entry name" value="SorC_transcr_regulators"/>
</dbReference>
<dbReference type="SUPFAM" id="SSF46785">
    <property type="entry name" value="Winged helix' DNA-binding domain"/>
    <property type="match status" value="1"/>
</dbReference>
<dbReference type="Pfam" id="PF21715">
    <property type="entry name" value="CggR_N"/>
    <property type="match status" value="1"/>
</dbReference>
<keyword evidence="2" id="KW-0805">Transcription regulation</keyword>
<dbReference type="GO" id="GO:0003677">
    <property type="term" value="F:DNA binding"/>
    <property type="evidence" value="ECO:0007669"/>
    <property type="project" value="UniProtKB-KW"/>
</dbReference>
<dbReference type="SUPFAM" id="SSF100950">
    <property type="entry name" value="NagB/RpiA/CoA transferase-like"/>
    <property type="match status" value="1"/>
</dbReference>
<proteinExistence type="inferred from homology"/>
<gene>
    <name evidence="7" type="ORF">CKF48_13975</name>
</gene>
<dbReference type="EMBL" id="CP022983">
    <property type="protein sequence ID" value="ASV68335.1"/>
    <property type="molecule type" value="Genomic_DNA"/>
</dbReference>
<dbReference type="InterPro" id="IPR036388">
    <property type="entry name" value="WH-like_DNA-bd_sf"/>
</dbReference>
<evidence type="ECO:0000256" key="1">
    <source>
        <dbReference type="ARBA" id="ARBA00010466"/>
    </source>
</evidence>
<evidence type="ECO:0000259" key="6">
    <source>
        <dbReference type="Pfam" id="PF21715"/>
    </source>
</evidence>
<accession>A0A248TJK5</accession>
<dbReference type="Proteomes" id="UP000215137">
    <property type="component" value="Chromosome"/>
</dbReference>
<dbReference type="Pfam" id="PF04198">
    <property type="entry name" value="Sugar-bind"/>
    <property type="match status" value="1"/>
</dbReference>
<keyword evidence="8" id="KW-1185">Reference proteome</keyword>
<dbReference type="InterPro" id="IPR037171">
    <property type="entry name" value="NagB/RpiA_transferase-like"/>
</dbReference>